<accession>A0ABN3TJB3</accession>
<keyword evidence="2" id="KW-1185">Reference proteome</keyword>
<evidence type="ECO:0000313" key="1">
    <source>
        <dbReference type="EMBL" id="GAA2704799.1"/>
    </source>
</evidence>
<comment type="caution">
    <text evidence="1">The sequence shown here is derived from an EMBL/GenBank/DDBJ whole genome shotgun (WGS) entry which is preliminary data.</text>
</comment>
<reference evidence="1 2" key="1">
    <citation type="journal article" date="2019" name="Int. J. Syst. Evol. Microbiol.">
        <title>The Global Catalogue of Microorganisms (GCM) 10K type strain sequencing project: providing services to taxonomists for standard genome sequencing and annotation.</title>
        <authorList>
            <consortium name="The Broad Institute Genomics Platform"/>
            <consortium name="The Broad Institute Genome Sequencing Center for Infectious Disease"/>
            <person name="Wu L."/>
            <person name="Ma J."/>
        </authorList>
    </citation>
    <scope>NUCLEOTIDE SEQUENCE [LARGE SCALE GENOMIC DNA]</scope>
    <source>
        <strain evidence="1 2">JCM 4531</strain>
    </source>
</reference>
<sequence length="116" mass="13085">MSDFPPGVTATIRHALVLNLLEAHRRAGDDLPACDLYPDIIRALKWVHSQDPDRAVWLAWHALEEVGGYTRSDEDGPSAEAVARCLRFSLTRETPPFDKWSEDEADRFVTAALIKR</sequence>
<gene>
    <name evidence="1" type="ORF">GCM10010310_79150</name>
</gene>
<protein>
    <submittedName>
        <fullName evidence="1">Uncharacterized protein</fullName>
    </submittedName>
</protein>
<dbReference type="EMBL" id="BAAASK010000051">
    <property type="protein sequence ID" value="GAA2704799.1"/>
    <property type="molecule type" value="Genomic_DNA"/>
</dbReference>
<evidence type="ECO:0000313" key="2">
    <source>
        <dbReference type="Proteomes" id="UP001499989"/>
    </source>
</evidence>
<organism evidence="1 2">
    <name type="scientific">Streptomyces violaceolatus</name>
    <dbReference type="NCBI Taxonomy" id="67378"/>
    <lineage>
        <taxon>Bacteria</taxon>
        <taxon>Bacillati</taxon>
        <taxon>Actinomycetota</taxon>
        <taxon>Actinomycetes</taxon>
        <taxon>Kitasatosporales</taxon>
        <taxon>Streptomycetaceae</taxon>
        <taxon>Streptomyces</taxon>
        <taxon>Streptomyces violaceoruber group</taxon>
    </lineage>
</organism>
<name>A0ABN3TJB3_9ACTN</name>
<dbReference type="RefSeq" id="WP_011039590.1">
    <property type="nucleotide sequence ID" value="NZ_BAAASK010000051.1"/>
</dbReference>
<proteinExistence type="predicted"/>
<dbReference type="Proteomes" id="UP001499989">
    <property type="component" value="Unassembled WGS sequence"/>
</dbReference>